<reference evidence="7 8" key="1">
    <citation type="submission" date="2022-06" db="EMBL/GenBank/DDBJ databases">
        <title>Ideonella sp. NS12-5 Genome sequencing and assembly.</title>
        <authorList>
            <person name="Jung Y."/>
        </authorList>
    </citation>
    <scope>NUCLEOTIDE SEQUENCE [LARGE SCALE GENOMIC DNA]</scope>
    <source>
        <strain evidence="7 8">NS12-5</strain>
    </source>
</reference>
<accession>A0ABT1BIJ6</accession>
<keyword evidence="4" id="KW-0472">Membrane</keyword>
<name>A0ABT1BIJ6_9BURK</name>
<protein>
    <submittedName>
        <fullName evidence="7">MipA/OmpV family protein</fullName>
    </submittedName>
</protein>
<keyword evidence="3 6" id="KW-0732">Signal</keyword>
<dbReference type="PANTHER" id="PTHR38776:SF1">
    <property type="entry name" value="MLTA-INTERACTING PROTEIN-RELATED"/>
    <property type="match status" value="1"/>
</dbReference>
<evidence type="ECO:0000313" key="8">
    <source>
        <dbReference type="Proteomes" id="UP001204851"/>
    </source>
</evidence>
<feature type="chain" id="PRO_5046939516" evidence="6">
    <location>
        <begin position="26"/>
        <end position="289"/>
    </location>
</feature>
<evidence type="ECO:0000256" key="4">
    <source>
        <dbReference type="ARBA" id="ARBA00023136"/>
    </source>
</evidence>
<evidence type="ECO:0000256" key="2">
    <source>
        <dbReference type="ARBA" id="ARBA00005722"/>
    </source>
</evidence>
<organism evidence="7 8">
    <name type="scientific">Ideonella oryzae</name>
    <dbReference type="NCBI Taxonomy" id="2937441"/>
    <lineage>
        <taxon>Bacteria</taxon>
        <taxon>Pseudomonadati</taxon>
        <taxon>Pseudomonadota</taxon>
        <taxon>Betaproteobacteria</taxon>
        <taxon>Burkholderiales</taxon>
        <taxon>Sphaerotilaceae</taxon>
        <taxon>Ideonella</taxon>
    </lineage>
</organism>
<keyword evidence="5" id="KW-0998">Cell outer membrane</keyword>
<proteinExistence type="inferred from homology"/>
<dbReference type="Proteomes" id="UP001204851">
    <property type="component" value="Unassembled WGS sequence"/>
</dbReference>
<dbReference type="Pfam" id="PF06629">
    <property type="entry name" value="MipA"/>
    <property type="match status" value="1"/>
</dbReference>
<evidence type="ECO:0000256" key="6">
    <source>
        <dbReference type="SAM" id="SignalP"/>
    </source>
</evidence>
<sequence length="289" mass="31390">MTPCHELRRLAIASSLCLSGLSAWAAGSGANPTGPDLPLWELGAGAGLLATPAYLGSRVTRTYAVPWPYAVYRGDILHANREGVGLQLNETPRTELDLSFSGTLPVDSADTERAGMHDLPLALESGVVYAIALHRTAGDRLSLRLPLRYATGIDHRHLMAIGWIADPTLRWTRQLQWAGQSLEWGLDLTVKFQDSRYNNFYYRVRDDEVTPDRPAYQARGGYAGATLNTGVLLRRGAWVGGAFVGLSQLGGARFADSPLVSQRSNWFGGLALTWVFEQSEARASGPAPL</sequence>
<evidence type="ECO:0000256" key="5">
    <source>
        <dbReference type="ARBA" id="ARBA00023237"/>
    </source>
</evidence>
<dbReference type="RefSeq" id="WP_252768509.1">
    <property type="nucleotide sequence ID" value="NZ_JAMXMC010000002.1"/>
</dbReference>
<evidence type="ECO:0000256" key="3">
    <source>
        <dbReference type="ARBA" id="ARBA00022729"/>
    </source>
</evidence>
<evidence type="ECO:0000313" key="7">
    <source>
        <dbReference type="EMBL" id="MCO5976036.1"/>
    </source>
</evidence>
<comment type="subcellular location">
    <subcellularLocation>
        <location evidence="1">Cell outer membrane</location>
    </subcellularLocation>
</comment>
<dbReference type="EMBL" id="JAMXMC010000002">
    <property type="protein sequence ID" value="MCO5976036.1"/>
    <property type="molecule type" value="Genomic_DNA"/>
</dbReference>
<evidence type="ECO:0000256" key="1">
    <source>
        <dbReference type="ARBA" id="ARBA00004442"/>
    </source>
</evidence>
<comment type="caution">
    <text evidence="7">The sequence shown here is derived from an EMBL/GenBank/DDBJ whole genome shotgun (WGS) entry which is preliminary data.</text>
</comment>
<comment type="similarity">
    <text evidence="2">Belongs to the MipA/OmpV family.</text>
</comment>
<dbReference type="InterPro" id="IPR010583">
    <property type="entry name" value="MipA"/>
</dbReference>
<feature type="signal peptide" evidence="6">
    <location>
        <begin position="1"/>
        <end position="25"/>
    </location>
</feature>
<dbReference type="PANTHER" id="PTHR38776">
    <property type="entry name" value="MLTA-INTERACTING PROTEIN-RELATED"/>
    <property type="match status" value="1"/>
</dbReference>
<keyword evidence="8" id="KW-1185">Reference proteome</keyword>
<gene>
    <name evidence="7" type="ORF">M0L44_04745</name>
</gene>